<comment type="subcellular location">
    <subcellularLocation>
        <location evidence="1">Golgi apparatus</location>
    </subcellularLocation>
</comment>
<dbReference type="GO" id="GO:0005794">
    <property type="term" value="C:Golgi apparatus"/>
    <property type="evidence" value="ECO:0007669"/>
    <property type="project" value="UniProtKB-SubCell"/>
</dbReference>
<dbReference type="GO" id="GO:0005783">
    <property type="term" value="C:endoplasmic reticulum"/>
    <property type="evidence" value="ECO:0007669"/>
    <property type="project" value="TreeGrafter"/>
</dbReference>
<name>A0AA38RU15_9PEZI</name>
<feature type="region of interest" description="Disordered" evidence="5">
    <location>
        <begin position="28"/>
        <end position="220"/>
    </location>
</feature>
<dbReference type="EMBL" id="JANBVO010000001">
    <property type="protein sequence ID" value="KAJ9157279.1"/>
    <property type="molecule type" value="Genomic_DNA"/>
</dbReference>
<feature type="compositionally biased region" description="Low complexity" evidence="5">
    <location>
        <begin position="36"/>
        <end position="46"/>
    </location>
</feature>
<dbReference type="PANTHER" id="PTHR46515:SF1">
    <property type="entry name" value="TATA ELEMENT MODULATORY FACTOR"/>
    <property type="match status" value="1"/>
</dbReference>
<gene>
    <name evidence="7" type="ORF">NKR23_g114</name>
</gene>
<feature type="compositionally biased region" description="Basic and acidic residues" evidence="5">
    <location>
        <begin position="578"/>
        <end position="603"/>
    </location>
</feature>
<dbReference type="InterPro" id="IPR022092">
    <property type="entry name" value="TMF_DNA-bd"/>
</dbReference>
<evidence type="ECO:0000256" key="2">
    <source>
        <dbReference type="ARBA" id="ARBA00023034"/>
    </source>
</evidence>
<feature type="compositionally biased region" description="Low complexity" evidence="5">
    <location>
        <begin position="689"/>
        <end position="700"/>
    </location>
</feature>
<evidence type="ECO:0000256" key="5">
    <source>
        <dbReference type="SAM" id="MobiDB-lite"/>
    </source>
</evidence>
<feature type="region of interest" description="Disordered" evidence="5">
    <location>
        <begin position="242"/>
        <end position="263"/>
    </location>
</feature>
<evidence type="ECO:0000313" key="8">
    <source>
        <dbReference type="Proteomes" id="UP001174694"/>
    </source>
</evidence>
<feature type="compositionally biased region" description="Basic and acidic residues" evidence="5">
    <location>
        <begin position="63"/>
        <end position="72"/>
    </location>
</feature>
<feature type="domain" description="TATA element modulatory factor 1 TATA binding" evidence="6">
    <location>
        <begin position="727"/>
        <end position="840"/>
    </location>
</feature>
<feature type="compositionally biased region" description="Low complexity" evidence="5">
    <location>
        <begin position="176"/>
        <end position="192"/>
    </location>
</feature>
<proteinExistence type="predicted"/>
<dbReference type="Pfam" id="PF12325">
    <property type="entry name" value="TMF_TATA_bd"/>
    <property type="match status" value="1"/>
</dbReference>
<feature type="coiled-coil region" evidence="4">
    <location>
        <begin position="740"/>
        <end position="840"/>
    </location>
</feature>
<feature type="compositionally biased region" description="Basic and acidic residues" evidence="5">
    <location>
        <begin position="198"/>
        <end position="220"/>
    </location>
</feature>
<feature type="compositionally biased region" description="Low complexity" evidence="5">
    <location>
        <begin position="85"/>
        <end position="96"/>
    </location>
</feature>
<evidence type="ECO:0000256" key="3">
    <source>
        <dbReference type="ARBA" id="ARBA00023054"/>
    </source>
</evidence>
<sequence length="843" mass="93392">MSAPGKSSRWGSLLSQAVAGVEARLDTILSEEEQSKQASKSSLSPAPAKPPSAPSRSASNSRTNDRLQERLARAVAAKQAHKAESSSTKPTPVTTPRQSVDVASRASSEDIEPASKSTSAQQSPRPSEDVPQRPSQEVQPSTPEPATGEEGDKEGTASTDVPTDETAPLDASILVTETPTATAEPTTNTPDTSPTQSQEERIKQLERELEEARLQQQEETHGYVEQIDALQAKLQYLSRETTDAARKAAQEAPSGSLEKKLAEKDQQIAQLMEEGKNLASTEQKLRTLIKGLRVKITEGEKEVNSVKSSRSKLETELDNLRKRSRRADDLEKYQEELHKRIGQSQKDIDALRSEVAARDKTISDLRSQLQKAKDDAKAVTAKINDEALEKERQRVKELEEDIAALQVEKNLITDRAKLRENELKEKAERAAERARVVEVEMKAELQIMESKLEAMRMRAEETSSGAIGDSQAKLLRQVETLQTQYSIASENWQGIEATLLARITNLEKERDEALQRESEMRKKAREAALRARRQEEELEETKTKLPTFQEDVKSYQVQLESLKKRAEEAEAALAAARADFEKQKASWKEEKAESRDQDRRGAWLEDLPGSTFKSNSRPASPLLSAPQRTLSSDLLGLASLSNKLRKHSATSSNGDPAERFSSRRPSAQPPSRPSIQATMSGLPSAGLFSPTSETVPTPSTNAADRDEAFEGVERSSSPHQIVQDMVSVSTVAAGPSVQLVERMSAAIRRLESEKVATREELARISNQRDEARAEIVTLMRELESNKAAARRLTELEAEVAEVNERYETTLELLGEKSELVEELRADVDDVKAMYRDLVERTVK</sequence>
<accession>A0AA38RU15</accession>
<protein>
    <submittedName>
        <fullName evidence="7">Protein SGM1</fullName>
    </submittedName>
</protein>
<keyword evidence="3 4" id="KW-0175">Coiled coil</keyword>
<reference evidence="7" key="1">
    <citation type="submission" date="2022-07" db="EMBL/GenBank/DDBJ databases">
        <title>Fungi with potential for degradation of polypropylene.</title>
        <authorList>
            <person name="Gostincar C."/>
        </authorList>
    </citation>
    <scope>NUCLEOTIDE SEQUENCE</scope>
    <source>
        <strain evidence="7">EXF-13308</strain>
    </source>
</reference>
<feature type="compositionally biased region" description="Polar residues" evidence="5">
    <location>
        <begin position="115"/>
        <end position="125"/>
    </location>
</feature>
<feature type="coiled-coil region" evidence="4">
    <location>
        <begin position="303"/>
        <end position="458"/>
    </location>
</feature>
<keyword evidence="8" id="KW-1185">Reference proteome</keyword>
<organism evidence="7 8">
    <name type="scientific">Pleurostoma richardsiae</name>
    <dbReference type="NCBI Taxonomy" id="41990"/>
    <lineage>
        <taxon>Eukaryota</taxon>
        <taxon>Fungi</taxon>
        <taxon>Dikarya</taxon>
        <taxon>Ascomycota</taxon>
        <taxon>Pezizomycotina</taxon>
        <taxon>Sordariomycetes</taxon>
        <taxon>Sordariomycetidae</taxon>
        <taxon>Calosphaeriales</taxon>
        <taxon>Pleurostomataceae</taxon>
        <taxon>Pleurostoma</taxon>
    </lineage>
</organism>
<evidence type="ECO:0000313" key="7">
    <source>
        <dbReference type="EMBL" id="KAJ9157279.1"/>
    </source>
</evidence>
<feature type="region of interest" description="Disordered" evidence="5">
    <location>
        <begin position="643"/>
        <end position="702"/>
    </location>
</feature>
<evidence type="ECO:0000259" key="6">
    <source>
        <dbReference type="Pfam" id="PF12325"/>
    </source>
</evidence>
<evidence type="ECO:0000256" key="4">
    <source>
        <dbReference type="SAM" id="Coils"/>
    </source>
</evidence>
<feature type="region of interest" description="Disordered" evidence="5">
    <location>
        <begin position="570"/>
        <end position="627"/>
    </location>
</feature>
<dbReference type="InterPro" id="IPR022091">
    <property type="entry name" value="TMF_TATA-bd"/>
</dbReference>
<evidence type="ECO:0000256" key="1">
    <source>
        <dbReference type="ARBA" id="ARBA00004555"/>
    </source>
</evidence>
<dbReference type="Proteomes" id="UP001174694">
    <property type="component" value="Unassembled WGS sequence"/>
</dbReference>
<dbReference type="InterPro" id="IPR052602">
    <property type="entry name" value="Growth_transcription_reg"/>
</dbReference>
<keyword evidence="2" id="KW-0333">Golgi apparatus</keyword>
<dbReference type="AlphaFoldDB" id="A0AA38RU15"/>
<comment type="caution">
    <text evidence="7">The sequence shown here is derived from an EMBL/GenBank/DDBJ whole genome shotgun (WGS) entry which is preliminary data.</text>
</comment>
<dbReference type="PANTHER" id="PTHR46515">
    <property type="entry name" value="TATA ELEMENT MODULATORY FACTOR TMF1"/>
    <property type="match status" value="1"/>
</dbReference>
<dbReference type="Gene3D" id="1.10.287.1490">
    <property type="match status" value="1"/>
</dbReference>
<dbReference type="Pfam" id="PF12329">
    <property type="entry name" value="TMF_DNA_bd"/>
    <property type="match status" value="1"/>
</dbReference>